<feature type="compositionally biased region" description="Low complexity" evidence="3">
    <location>
        <begin position="61"/>
        <end position="75"/>
    </location>
</feature>
<feature type="region of interest" description="Disordered" evidence="3">
    <location>
        <begin position="93"/>
        <end position="157"/>
    </location>
</feature>
<dbReference type="EMBL" id="BLJY01000006">
    <property type="protein sequence ID" value="GFF17020.1"/>
    <property type="molecule type" value="Genomic_DNA"/>
</dbReference>
<dbReference type="SUPFAM" id="SSF47095">
    <property type="entry name" value="HMG-box"/>
    <property type="match status" value="1"/>
</dbReference>
<evidence type="ECO:0000256" key="2">
    <source>
        <dbReference type="ARBA" id="ARBA00023242"/>
    </source>
</evidence>
<dbReference type="GO" id="GO:0000978">
    <property type="term" value="F:RNA polymerase II cis-regulatory region sequence-specific DNA binding"/>
    <property type="evidence" value="ECO:0007669"/>
    <property type="project" value="TreeGrafter"/>
</dbReference>
<gene>
    <name evidence="4" type="ORF">ATEIFO6365_0006035700</name>
</gene>
<name>A0A5M3YYK4_ASPTE</name>
<comment type="caution">
    <text evidence="4">The sequence shown here is derived from an EMBL/GenBank/DDBJ whole genome shotgun (WGS) entry which is preliminary data.</text>
</comment>
<feature type="compositionally biased region" description="Polar residues" evidence="3">
    <location>
        <begin position="276"/>
        <end position="290"/>
    </location>
</feature>
<dbReference type="PANTHER" id="PTHR45789:SF2">
    <property type="entry name" value="FI18025P1"/>
    <property type="match status" value="1"/>
</dbReference>
<evidence type="ECO:0000256" key="1">
    <source>
        <dbReference type="ARBA" id="ARBA00023125"/>
    </source>
</evidence>
<keyword evidence="2" id="KW-0539">Nucleus</keyword>
<dbReference type="AlphaFoldDB" id="A0A5M3YYK4"/>
<accession>A0A5M3YYK4</accession>
<sequence length="510" mass="55947">MTVSAPRLIRGQPLSPPQSTSGEPVPEGHQDPCSIIQPYFSPGDALGAAGLHGNHVGPTPQSMSYDSSSSSQYISTGDYAQPVPLQHSIATHGLQVNTPPPTLDDSILPSGSDAASLRWRSPPIRRSARGKAKGSRDSRARRRHMAKDRPDLPGPLSELTKHMTHIPVKDMGAWVHRPVEVRLQEVTKKNGKIARPMNSFMLYRSAYAERTKQWISQNNHQEVSAAAGISWKLEPPEIREKYEMLANIEKKNHIKAHPSYRFSPSKDKKKRPTSADGPSNPNEARNTPESSPDLGHHVRDLSYSEFEGGWESRGSTPFSFIDQGYLSSSWQTNPGRSMPGLMPSPEPTPYIQQTTIHQNLMGAHVEDVRFERVDLQDMQYTSTTALAGLPGGAHHDLLQPPTSAPGRSDGQLDPQLLSFSSDAGSTATGSQVYNNSHYPVWQEASSTNSYLPVATSLPPSTVSYPVDPTYQVGMQALVDGRDAWDSNQETSLDPSVGEFDHWLNHQASGY</sequence>
<evidence type="ECO:0000313" key="5">
    <source>
        <dbReference type="Proteomes" id="UP000452235"/>
    </source>
</evidence>
<dbReference type="InterPro" id="IPR051356">
    <property type="entry name" value="SOX/SOX-like_TF"/>
</dbReference>
<feature type="compositionally biased region" description="Basic residues" evidence="3">
    <location>
        <begin position="126"/>
        <end position="146"/>
    </location>
</feature>
<dbReference type="Proteomes" id="UP000452235">
    <property type="component" value="Unassembled WGS sequence"/>
</dbReference>
<dbReference type="InterPro" id="IPR036910">
    <property type="entry name" value="HMG_box_dom_sf"/>
</dbReference>
<dbReference type="CDD" id="cd01389">
    <property type="entry name" value="HMG-box_ROX1-like"/>
    <property type="match status" value="1"/>
</dbReference>
<dbReference type="OrthoDB" id="2307332at2759"/>
<dbReference type="SMART" id="SM00398">
    <property type="entry name" value="HMG"/>
    <property type="match status" value="1"/>
</dbReference>
<proteinExistence type="predicted"/>
<dbReference type="GO" id="GO:0000981">
    <property type="term" value="F:DNA-binding transcription factor activity, RNA polymerase II-specific"/>
    <property type="evidence" value="ECO:0007669"/>
    <property type="project" value="TreeGrafter"/>
</dbReference>
<feature type="region of interest" description="Disordered" evidence="3">
    <location>
        <begin position="255"/>
        <end position="297"/>
    </location>
</feature>
<keyword evidence="5" id="KW-1185">Reference proteome</keyword>
<dbReference type="VEuPathDB" id="FungiDB:ATEG_03127"/>
<dbReference type="PANTHER" id="PTHR45789">
    <property type="entry name" value="FI18025P1"/>
    <property type="match status" value="1"/>
</dbReference>
<reference evidence="4 5" key="1">
    <citation type="submission" date="2020-01" db="EMBL/GenBank/DDBJ databases">
        <title>Aspergillus terreus IFO 6365 whole genome shotgun sequence.</title>
        <authorList>
            <person name="Kanamasa S."/>
            <person name="Takahashi H."/>
        </authorList>
    </citation>
    <scope>NUCLEOTIDE SEQUENCE [LARGE SCALE GENOMIC DNA]</scope>
    <source>
        <strain evidence="4 5">IFO 6365</strain>
    </source>
</reference>
<protein>
    <submittedName>
        <fullName evidence="4">HMG box protein</fullName>
    </submittedName>
</protein>
<evidence type="ECO:0000313" key="4">
    <source>
        <dbReference type="EMBL" id="GFF17020.1"/>
    </source>
</evidence>
<dbReference type="InterPro" id="IPR009071">
    <property type="entry name" value="HMG_box_dom"/>
</dbReference>
<evidence type="ECO:0000256" key="3">
    <source>
        <dbReference type="SAM" id="MobiDB-lite"/>
    </source>
</evidence>
<keyword evidence="1" id="KW-0238">DNA-binding</keyword>
<dbReference type="Pfam" id="PF00505">
    <property type="entry name" value="HMG_box"/>
    <property type="match status" value="1"/>
</dbReference>
<feature type="region of interest" description="Disordered" evidence="3">
    <location>
        <begin position="391"/>
        <end position="430"/>
    </location>
</feature>
<dbReference type="Gene3D" id="1.10.30.10">
    <property type="entry name" value="High mobility group box domain"/>
    <property type="match status" value="1"/>
</dbReference>
<dbReference type="GO" id="GO:0005634">
    <property type="term" value="C:nucleus"/>
    <property type="evidence" value="ECO:0007669"/>
    <property type="project" value="UniProtKB-UniRule"/>
</dbReference>
<dbReference type="PROSITE" id="PS50118">
    <property type="entry name" value="HMG_BOX_2"/>
    <property type="match status" value="1"/>
</dbReference>
<feature type="compositionally biased region" description="Polar residues" evidence="3">
    <location>
        <begin position="417"/>
        <end position="430"/>
    </location>
</feature>
<organism evidence="4 5">
    <name type="scientific">Aspergillus terreus</name>
    <dbReference type="NCBI Taxonomy" id="33178"/>
    <lineage>
        <taxon>Eukaryota</taxon>
        <taxon>Fungi</taxon>
        <taxon>Dikarya</taxon>
        <taxon>Ascomycota</taxon>
        <taxon>Pezizomycotina</taxon>
        <taxon>Eurotiomycetes</taxon>
        <taxon>Eurotiomycetidae</taxon>
        <taxon>Eurotiales</taxon>
        <taxon>Aspergillaceae</taxon>
        <taxon>Aspergillus</taxon>
        <taxon>Aspergillus subgen. Circumdati</taxon>
    </lineage>
</organism>
<feature type="region of interest" description="Disordered" evidence="3">
    <location>
        <begin position="1"/>
        <end position="77"/>
    </location>
</feature>